<accession>A0A3M7QSB1</accession>
<dbReference type="Proteomes" id="UP000276133">
    <property type="component" value="Unassembled WGS sequence"/>
</dbReference>
<evidence type="ECO:0000313" key="2">
    <source>
        <dbReference type="Proteomes" id="UP000276133"/>
    </source>
</evidence>
<gene>
    <name evidence="1" type="ORF">BpHYR1_047241</name>
</gene>
<evidence type="ECO:0000313" key="1">
    <source>
        <dbReference type="EMBL" id="RNA14099.1"/>
    </source>
</evidence>
<comment type="caution">
    <text evidence="1">The sequence shown here is derived from an EMBL/GenBank/DDBJ whole genome shotgun (WGS) entry which is preliminary data.</text>
</comment>
<protein>
    <submittedName>
        <fullName evidence="1">Uncharacterized protein</fullName>
    </submittedName>
</protein>
<reference evidence="1 2" key="1">
    <citation type="journal article" date="2018" name="Sci. Rep.">
        <title>Genomic signatures of local adaptation to the degree of environmental predictability in rotifers.</title>
        <authorList>
            <person name="Franch-Gras L."/>
            <person name="Hahn C."/>
            <person name="Garcia-Roger E.M."/>
            <person name="Carmona M.J."/>
            <person name="Serra M."/>
            <person name="Gomez A."/>
        </authorList>
    </citation>
    <scope>NUCLEOTIDE SEQUENCE [LARGE SCALE GENOMIC DNA]</scope>
    <source>
        <strain evidence="1">HYR1</strain>
    </source>
</reference>
<name>A0A3M7QSB1_BRAPC</name>
<organism evidence="1 2">
    <name type="scientific">Brachionus plicatilis</name>
    <name type="common">Marine rotifer</name>
    <name type="synonym">Brachionus muelleri</name>
    <dbReference type="NCBI Taxonomy" id="10195"/>
    <lineage>
        <taxon>Eukaryota</taxon>
        <taxon>Metazoa</taxon>
        <taxon>Spiralia</taxon>
        <taxon>Gnathifera</taxon>
        <taxon>Rotifera</taxon>
        <taxon>Eurotatoria</taxon>
        <taxon>Monogononta</taxon>
        <taxon>Pseudotrocha</taxon>
        <taxon>Ploima</taxon>
        <taxon>Brachionidae</taxon>
        <taxon>Brachionus</taxon>
    </lineage>
</organism>
<sequence length="60" mass="7444">MFAEPFLYTLFQKMLVTYRFNLKRTTLIKYTAFYKKLLTKNRPQELNRCSSWKIIKKIYI</sequence>
<proteinExistence type="predicted"/>
<dbReference type="EMBL" id="REGN01005259">
    <property type="protein sequence ID" value="RNA14099.1"/>
    <property type="molecule type" value="Genomic_DNA"/>
</dbReference>
<keyword evidence="2" id="KW-1185">Reference proteome</keyword>
<dbReference type="AlphaFoldDB" id="A0A3M7QSB1"/>